<sequence length="70" mass="8066">MVRLDHFRTAAKCYYTLVSSINIIERQTSMQVSRYKWSPLPKDTRDSGRVTIVLTDSVVEIEYLLEEGVG</sequence>
<reference evidence="1 2" key="1">
    <citation type="journal article" date="2019" name="Commun. Biol.">
        <title>The bagworm genome reveals a unique fibroin gene that provides high tensile strength.</title>
        <authorList>
            <person name="Kono N."/>
            <person name="Nakamura H."/>
            <person name="Ohtoshi R."/>
            <person name="Tomita M."/>
            <person name="Numata K."/>
            <person name="Arakawa K."/>
        </authorList>
    </citation>
    <scope>NUCLEOTIDE SEQUENCE [LARGE SCALE GENOMIC DNA]</scope>
</reference>
<accession>A0A4C1T0Y3</accession>
<evidence type="ECO:0000313" key="1">
    <source>
        <dbReference type="EMBL" id="GBP08183.1"/>
    </source>
</evidence>
<proteinExistence type="predicted"/>
<dbReference type="EMBL" id="BGZK01000029">
    <property type="protein sequence ID" value="GBP08183.1"/>
    <property type="molecule type" value="Genomic_DNA"/>
</dbReference>
<gene>
    <name evidence="1" type="ORF">EVAR_2962_1</name>
</gene>
<organism evidence="1 2">
    <name type="scientific">Eumeta variegata</name>
    <name type="common">Bagworm moth</name>
    <name type="synonym">Eumeta japonica</name>
    <dbReference type="NCBI Taxonomy" id="151549"/>
    <lineage>
        <taxon>Eukaryota</taxon>
        <taxon>Metazoa</taxon>
        <taxon>Ecdysozoa</taxon>
        <taxon>Arthropoda</taxon>
        <taxon>Hexapoda</taxon>
        <taxon>Insecta</taxon>
        <taxon>Pterygota</taxon>
        <taxon>Neoptera</taxon>
        <taxon>Endopterygota</taxon>
        <taxon>Lepidoptera</taxon>
        <taxon>Glossata</taxon>
        <taxon>Ditrysia</taxon>
        <taxon>Tineoidea</taxon>
        <taxon>Psychidae</taxon>
        <taxon>Oiketicinae</taxon>
        <taxon>Eumeta</taxon>
    </lineage>
</organism>
<dbReference type="AlphaFoldDB" id="A0A4C1T0Y3"/>
<keyword evidence="2" id="KW-1185">Reference proteome</keyword>
<protein>
    <submittedName>
        <fullName evidence="1">Uncharacterized protein</fullName>
    </submittedName>
</protein>
<comment type="caution">
    <text evidence="1">The sequence shown here is derived from an EMBL/GenBank/DDBJ whole genome shotgun (WGS) entry which is preliminary data.</text>
</comment>
<evidence type="ECO:0000313" key="2">
    <source>
        <dbReference type="Proteomes" id="UP000299102"/>
    </source>
</evidence>
<name>A0A4C1T0Y3_EUMVA</name>
<dbReference type="Proteomes" id="UP000299102">
    <property type="component" value="Unassembled WGS sequence"/>
</dbReference>